<organism evidence="2 3">
    <name type="scientific">Pseudomonas mangrovi</name>
    <dbReference type="NCBI Taxonomy" id="2161748"/>
    <lineage>
        <taxon>Bacteria</taxon>
        <taxon>Pseudomonadati</taxon>
        <taxon>Pseudomonadota</taxon>
        <taxon>Gammaproteobacteria</taxon>
        <taxon>Pseudomonadales</taxon>
        <taxon>Pseudomonadaceae</taxon>
        <taxon>Pseudomonas</taxon>
    </lineage>
</organism>
<keyword evidence="1" id="KW-0472">Membrane</keyword>
<keyword evidence="1" id="KW-1133">Transmembrane helix</keyword>
<evidence type="ECO:0000313" key="3">
    <source>
        <dbReference type="Proteomes" id="UP000244064"/>
    </source>
</evidence>
<keyword evidence="1" id="KW-0812">Transmembrane</keyword>
<accession>A0A2T5PAL7</accession>
<evidence type="ECO:0000256" key="1">
    <source>
        <dbReference type="SAM" id="Phobius"/>
    </source>
</evidence>
<sequence length="160" mass="17791">MRRKAYRLIDEPSPGAMARIAVEPIWPLLALMLAGNWLGMPWLALNGFAVGSPTRWRESMLAALGLLGSFLLAFGLSYAWQARFIESEHVLRYALLSLVVWKLAFGYLIFSLQSATIELYQYYGGVLGRFGLPVALLGGFLLRGMVLGLFSSSIWFLVLS</sequence>
<feature type="transmembrane region" description="Helical" evidence="1">
    <location>
        <begin position="59"/>
        <end position="78"/>
    </location>
</feature>
<feature type="transmembrane region" description="Helical" evidence="1">
    <location>
        <begin position="20"/>
        <end position="39"/>
    </location>
</feature>
<dbReference type="AlphaFoldDB" id="A0A2T5PAL7"/>
<name>A0A2T5PAL7_9PSED</name>
<keyword evidence="3" id="KW-1185">Reference proteome</keyword>
<dbReference type="Proteomes" id="UP000244064">
    <property type="component" value="Unassembled WGS sequence"/>
</dbReference>
<comment type="caution">
    <text evidence="2">The sequence shown here is derived from an EMBL/GenBank/DDBJ whole genome shotgun (WGS) entry which is preliminary data.</text>
</comment>
<gene>
    <name evidence="2" type="ORF">DBO85_07755</name>
</gene>
<protein>
    <submittedName>
        <fullName evidence="2">Uncharacterized protein</fullName>
    </submittedName>
</protein>
<feature type="transmembrane region" description="Helical" evidence="1">
    <location>
        <begin position="90"/>
        <end position="110"/>
    </location>
</feature>
<feature type="transmembrane region" description="Helical" evidence="1">
    <location>
        <begin position="130"/>
        <end position="158"/>
    </location>
</feature>
<evidence type="ECO:0000313" key="2">
    <source>
        <dbReference type="EMBL" id="PTU74788.1"/>
    </source>
</evidence>
<dbReference type="RefSeq" id="WP_108106690.1">
    <property type="nucleotide sequence ID" value="NZ_QASN01000014.1"/>
</dbReference>
<dbReference type="OrthoDB" id="6028305at2"/>
<dbReference type="EMBL" id="QASN01000014">
    <property type="protein sequence ID" value="PTU74788.1"/>
    <property type="molecule type" value="Genomic_DNA"/>
</dbReference>
<reference evidence="2 3" key="1">
    <citation type="submission" date="2018-04" db="EMBL/GenBank/DDBJ databases">
        <title>Pseudomonas sp. nov., isolated from mangrove soil.</title>
        <authorList>
            <person name="Chen C."/>
        </authorList>
    </citation>
    <scope>NUCLEOTIDE SEQUENCE [LARGE SCALE GENOMIC DNA]</scope>
    <source>
        <strain evidence="2 3">TC-11</strain>
    </source>
</reference>
<proteinExistence type="predicted"/>